<name>A0A562IV47_9ACTN</name>
<evidence type="ECO:0008006" key="3">
    <source>
        <dbReference type="Google" id="ProtNLM"/>
    </source>
</evidence>
<comment type="caution">
    <text evidence="1">The sequence shown here is derived from an EMBL/GenBank/DDBJ whole genome shotgun (WGS) entry which is preliminary data.</text>
</comment>
<dbReference type="EMBL" id="VLKF01000001">
    <property type="protein sequence ID" value="TWH74879.1"/>
    <property type="molecule type" value="Genomic_DNA"/>
</dbReference>
<dbReference type="OrthoDB" id="5244255at2"/>
<sequence length="162" mass="16784">MTAALQPATLPTAKDVRDMLEGLFGKAVVVSPGDPVSLNDKPAVAVYVDPTMATTALCLVDLRLGAWLAGALALLPKGGLEDAIDEGELYPMHLEALYEVVNIAASMFNGEGVNHSKLQTLHAPGESIPGDIAGLAAAFNRIDLKVDVAGFGSGHLSIVMAH</sequence>
<evidence type="ECO:0000313" key="1">
    <source>
        <dbReference type="EMBL" id="TWH74879.1"/>
    </source>
</evidence>
<gene>
    <name evidence="1" type="ORF">JD78_03425</name>
</gene>
<dbReference type="RefSeq" id="WP_153362205.1">
    <property type="nucleotide sequence ID" value="NZ_JABGDC010000209.1"/>
</dbReference>
<protein>
    <recommendedName>
        <fullName evidence="3">Chemotaxis phosphatase CheX-like domain-containing protein</fullName>
    </recommendedName>
</protein>
<keyword evidence="2" id="KW-1185">Reference proteome</keyword>
<organism evidence="1 2">
    <name type="scientific">Modestobacter roseus</name>
    <dbReference type="NCBI Taxonomy" id="1181884"/>
    <lineage>
        <taxon>Bacteria</taxon>
        <taxon>Bacillati</taxon>
        <taxon>Actinomycetota</taxon>
        <taxon>Actinomycetes</taxon>
        <taxon>Geodermatophilales</taxon>
        <taxon>Geodermatophilaceae</taxon>
        <taxon>Modestobacter</taxon>
    </lineage>
</organism>
<accession>A0A562IV47</accession>
<dbReference type="AlphaFoldDB" id="A0A562IV47"/>
<evidence type="ECO:0000313" key="2">
    <source>
        <dbReference type="Proteomes" id="UP000321490"/>
    </source>
</evidence>
<proteinExistence type="predicted"/>
<reference evidence="1 2" key="1">
    <citation type="submission" date="2019-07" db="EMBL/GenBank/DDBJ databases">
        <title>R&amp;d 2014.</title>
        <authorList>
            <person name="Klenk H.-P."/>
        </authorList>
    </citation>
    <scope>NUCLEOTIDE SEQUENCE [LARGE SCALE GENOMIC DNA]</scope>
    <source>
        <strain evidence="1 2">DSM 45764</strain>
    </source>
</reference>
<dbReference type="Proteomes" id="UP000321490">
    <property type="component" value="Unassembled WGS sequence"/>
</dbReference>